<name>A0A2I0IHQ4_PUNGR</name>
<dbReference type="InterPro" id="IPR005123">
    <property type="entry name" value="Oxoglu/Fe-dep_dioxygenase_dom"/>
</dbReference>
<dbReference type="GeneID" id="116215872"/>
<proteinExistence type="inferred from homology"/>
<comment type="caution">
    <text evidence="7">The sequence shown here is derived from an EMBL/GenBank/DDBJ whole genome shotgun (WGS) entry which is preliminary data.</text>
</comment>
<reference evidence="7 8" key="1">
    <citation type="submission" date="2017-11" db="EMBL/GenBank/DDBJ databases">
        <title>De-novo sequencing of pomegranate (Punica granatum L.) genome.</title>
        <authorList>
            <person name="Akparov Z."/>
            <person name="Amiraslanov A."/>
            <person name="Hajiyeva S."/>
            <person name="Abbasov M."/>
            <person name="Kaur K."/>
            <person name="Hamwieh A."/>
            <person name="Solovyev V."/>
            <person name="Salamov A."/>
            <person name="Braich B."/>
            <person name="Kosarev P."/>
            <person name="Mahmoud A."/>
            <person name="Hajiyev E."/>
            <person name="Babayeva S."/>
            <person name="Izzatullayeva V."/>
            <person name="Mammadov A."/>
            <person name="Mammadov A."/>
            <person name="Sharifova S."/>
            <person name="Ojaghi J."/>
            <person name="Eynullazada K."/>
            <person name="Bayramov B."/>
            <person name="Abdulazimova A."/>
            <person name="Shahmuradov I."/>
        </authorList>
    </citation>
    <scope>NUCLEOTIDE SEQUENCE [LARGE SCALE GENOMIC DNA]</scope>
    <source>
        <strain evidence="8">cv. AG2017</strain>
        <tissue evidence="7">Leaf</tissue>
    </source>
</reference>
<evidence type="ECO:0000313" key="7">
    <source>
        <dbReference type="EMBL" id="PKI43547.1"/>
    </source>
</evidence>
<evidence type="ECO:0000256" key="6">
    <source>
        <dbReference type="RuleBase" id="RU003682"/>
    </source>
</evidence>
<dbReference type="STRING" id="22663.A0A2I0IHQ4"/>
<protein>
    <recommendedName>
        <fullName evidence="4">2-oxoglutarate-dependent dioxygenase DAO</fullName>
    </recommendedName>
    <alternativeName>
        <fullName evidence="5">Protein DIOXYGENASE FOR AUXIN OXIDATION</fullName>
    </alternativeName>
</protein>
<keyword evidence="6" id="KW-0560">Oxidoreductase</keyword>
<dbReference type="PROSITE" id="PS51471">
    <property type="entry name" value="FE2OG_OXY"/>
    <property type="match status" value="1"/>
</dbReference>
<dbReference type="Pfam" id="PF03171">
    <property type="entry name" value="2OG-FeII_Oxy"/>
    <property type="match status" value="1"/>
</dbReference>
<dbReference type="GO" id="GO:0046872">
    <property type="term" value="F:metal ion binding"/>
    <property type="evidence" value="ECO:0007669"/>
    <property type="project" value="UniProtKB-KW"/>
</dbReference>
<gene>
    <name evidence="7" type="ORF">CRG98_036039</name>
</gene>
<sequence length="321" mass="36624">MMGAHHQTPYLEFPEDIEQFESSSYWVPLCAQVREACEAHGFFLLQYDKVVPKTLRRDMLSAMRSLFDLPDETKCRYQNPKPYRSYSGKCPVAPLHESFGIDDPHKLDAARDFTDLMWPEGNPGFCETLHSINSKILELNSLIMKMIFESFGMGGEFKSHFQDSSTVFRIMKYRVPPPPSINDQGDGSAIGLVAHTDKNDLTILYQNDVQGLEVVPRDGDDEWVKVRVPEDAFIVIVGDALKAWSNGRLHAVKHRVVMSGDRDRYSCGLFSIPKEGAMIRVPAKLVDTDHPLRYRPFKFDDYVTYFVSNRRDDALEVYAGV</sequence>
<dbReference type="EMBL" id="PGOL01003036">
    <property type="protein sequence ID" value="PKI43547.1"/>
    <property type="molecule type" value="Genomic_DNA"/>
</dbReference>
<evidence type="ECO:0000313" key="8">
    <source>
        <dbReference type="Proteomes" id="UP000233551"/>
    </source>
</evidence>
<dbReference type="InterPro" id="IPR050231">
    <property type="entry name" value="Iron_ascorbate_oxido_reductase"/>
</dbReference>
<dbReference type="Proteomes" id="UP000233551">
    <property type="component" value="Unassembled WGS sequence"/>
</dbReference>
<evidence type="ECO:0000256" key="2">
    <source>
        <dbReference type="ARBA" id="ARBA00023004"/>
    </source>
</evidence>
<dbReference type="InterPro" id="IPR044861">
    <property type="entry name" value="IPNS-like_FE2OG_OXY"/>
</dbReference>
<accession>A0A2I0IHQ4</accession>
<evidence type="ECO:0000256" key="5">
    <source>
        <dbReference type="ARBA" id="ARBA00076740"/>
    </source>
</evidence>
<dbReference type="GO" id="GO:0051213">
    <property type="term" value="F:dioxygenase activity"/>
    <property type="evidence" value="ECO:0007669"/>
    <property type="project" value="UniProtKB-KW"/>
</dbReference>
<keyword evidence="1 6" id="KW-0479">Metal-binding</keyword>
<comment type="function">
    <text evidence="3">2-oxoglutarate-dependent dioxygenase essential for auxin catabolism and maintenance of auxin homeostasis in reproductive organs. Catalyzes the irreversible oxidation of indole-3-acetic acid (IAA) to the biologically inactive 2-oxoindole-3-acetic acid (OxIAA).</text>
</comment>
<dbReference type="OrthoDB" id="288590at2759"/>
<keyword evidence="2 6" id="KW-0408">Iron</keyword>
<comment type="similarity">
    <text evidence="6">Belongs to the iron/ascorbate-dependent oxidoreductase family.</text>
</comment>
<dbReference type="InterPro" id="IPR027443">
    <property type="entry name" value="IPNS-like_sf"/>
</dbReference>
<dbReference type="Pfam" id="PF14226">
    <property type="entry name" value="DIOX_N"/>
    <property type="match status" value="1"/>
</dbReference>
<dbReference type="InterPro" id="IPR026992">
    <property type="entry name" value="DIOX_N"/>
</dbReference>
<dbReference type="FunFam" id="2.60.120.330:FF:000017">
    <property type="entry name" value="2-oxoglutarate-dependent dioxygenase DAO"/>
    <property type="match status" value="1"/>
</dbReference>
<organism evidence="7 8">
    <name type="scientific">Punica granatum</name>
    <name type="common">Pomegranate</name>
    <dbReference type="NCBI Taxonomy" id="22663"/>
    <lineage>
        <taxon>Eukaryota</taxon>
        <taxon>Viridiplantae</taxon>
        <taxon>Streptophyta</taxon>
        <taxon>Embryophyta</taxon>
        <taxon>Tracheophyta</taxon>
        <taxon>Spermatophyta</taxon>
        <taxon>Magnoliopsida</taxon>
        <taxon>eudicotyledons</taxon>
        <taxon>Gunneridae</taxon>
        <taxon>Pentapetalae</taxon>
        <taxon>rosids</taxon>
        <taxon>malvids</taxon>
        <taxon>Myrtales</taxon>
        <taxon>Lythraceae</taxon>
        <taxon>Punica</taxon>
    </lineage>
</organism>
<evidence type="ECO:0000256" key="4">
    <source>
        <dbReference type="ARBA" id="ARBA00074102"/>
    </source>
</evidence>
<evidence type="ECO:0000256" key="3">
    <source>
        <dbReference type="ARBA" id="ARBA00054658"/>
    </source>
</evidence>
<evidence type="ECO:0000256" key="1">
    <source>
        <dbReference type="ARBA" id="ARBA00022723"/>
    </source>
</evidence>
<dbReference type="AlphaFoldDB" id="A0A2I0IHQ4"/>
<dbReference type="Gene3D" id="2.60.120.330">
    <property type="entry name" value="B-lactam Antibiotic, Isopenicillin N Synthase, Chain"/>
    <property type="match status" value="1"/>
</dbReference>
<dbReference type="PANTHER" id="PTHR47990">
    <property type="entry name" value="2-OXOGLUTARATE (2OG) AND FE(II)-DEPENDENT OXYGENASE SUPERFAMILY PROTEIN-RELATED"/>
    <property type="match status" value="1"/>
</dbReference>
<keyword evidence="8" id="KW-1185">Reference proteome</keyword>
<dbReference type="SUPFAM" id="SSF51197">
    <property type="entry name" value="Clavaminate synthase-like"/>
    <property type="match status" value="1"/>
</dbReference>